<dbReference type="AlphaFoldDB" id="L9UCJ3"/>
<accession>L9UCJ3</accession>
<dbReference type="InterPro" id="IPR010359">
    <property type="entry name" value="IrrE_HExxH"/>
</dbReference>
<dbReference type="PANTHER" id="PTHR43236">
    <property type="entry name" value="ANTITOXIN HIGA1"/>
    <property type="match status" value="1"/>
</dbReference>
<dbReference type="SUPFAM" id="SSF47413">
    <property type="entry name" value="lambda repressor-like DNA-binding domains"/>
    <property type="match status" value="1"/>
</dbReference>
<comment type="caution">
    <text evidence="3">The sequence shown here is derived from an EMBL/GenBank/DDBJ whole genome shotgun (WGS) entry which is preliminary data.</text>
</comment>
<evidence type="ECO:0000259" key="2">
    <source>
        <dbReference type="PROSITE" id="PS50943"/>
    </source>
</evidence>
<dbReference type="InterPro" id="IPR052345">
    <property type="entry name" value="Rad_response_metalloprotease"/>
</dbReference>
<dbReference type="EMBL" id="AOPO01000003">
    <property type="protein sequence ID" value="ELY21923.1"/>
    <property type="molecule type" value="Genomic_DNA"/>
</dbReference>
<dbReference type="Gene3D" id="1.10.260.40">
    <property type="entry name" value="lambda repressor-like DNA-binding domains"/>
    <property type="match status" value="1"/>
</dbReference>
<comment type="similarity">
    <text evidence="1">Belongs to the short-chain fatty acyl-CoA assimilation regulator (ScfR) family.</text>
</comment>
<reference evidence="3 4" key="1">
    <citation type="journal article" date="2013" name="Genome Announc.">
        <title>Draft Genome of the Marine Gammaproteobacterium Halomonas titanicae.</title>
        <authorList>
            <person name="Sanchez-Porro C."/>
            <person name="de la Haba R.R."/>
            <person name="Cruz-Hernandez N."/>
            <person name="Gonzalez J.M."/>
            <person name="Reyes-Guirao C."/>
            <person name="Navarro-Sampedro L."/>
            <person name="Carballo M."/>
            <person name="Ventosa A."/>
        </authorList>
    </citation>
    <scope>NUCLEOTIDE SEQUENCE [LARGE SCALE GENOMIC DNA]</scope>
    <source>
        <strain evidence="3 4">BH1</strain>
    </source>
</reference>
<dbReference type="PROSITE" id="PS50943">
    <property type="entry name" value="HTH_CROC1"/>
    <property type="match status" value="1"/>
</dbReference>
<gene>
    <name evidence="3" type="ORF">HALTITAN_1037</name>
</gene>
<feature type="domain" description="HTH cro/C1-type" evidence="2">
    <location>
        <begin position="61"/>
        <end position="115"/>
    </location>
</feature>
<dbReference type="PANTHER" id="PTHR43236:SF1">
    <property type="entry name" value="BLL7220 PROTEIN"/>
    <property type="match status" value="1"/>
</dbReference>
<keyword evidence="3" id="KW-0238">DNA-binding</keyword>
<name>L9UCJ3_9GAMM</name>
<dbReference type="InterPro" id="IPR010982">
    <property type="entry name" value="Lambda_DNA-bd_dom_sf"/>
</dbReference>
<proteinExistence type="inferred from homology"/>
<dbReference type="SMART" id="SM00530">
    <property type="entry name" value="HTH_XRE"/>
    <property type="match status" value="1"/>
</dbReference>
<dbReference type="Gene3D" id="1.10.10.2910">
    <property type="match status" value="1"/>
</dbReference>
<dbReference type="CDD" id="cd00093">
    <property type="entry name" value="HTH_XRE"/>
    <property type="match status" value="1"/>
</dbReference>
<dbReference type="Proteomes" id="UP000011651">
    <property type="component" value="Unassembled WGS sequence"/>
</dbReference>
<dbReference type="Pfam" id="PF06114">
    <property type="entry name" value="Peptidase_M78"/>
    <property type="match status" value="1"/>
</dbReference>
<protein>
    <submittedName>
        <fullName evidence="3">Lambda repressor-like, DNA-binding</fullName>
    </submittedName>
</protein>
<evidence type="ECO:0000256" key="1">
    <source>
        <dbReference type="ARBA" id="ARBA00007227"/>
    </source>
</evidence>
<dbReference type="Pfam" id="PF01381">
    <property type="entry name" value="HTH_3"/>
    <property type="match status" value="1"/>
</dbReference>
<evidence type="ECO:0000313" key="3">
    <source>
        <dbReference type="EMBL" id="ELY21923.1"/>
    </source>
</evidence>
<evidence type="ECO:0000313" key="4">
    <source>
        <dbReference type="Proteomes" id="UP000011651"/>
    </source>
</evidence>
<dbReference type="InterPro" id="IPR001387">
    <property type="entry name" value="Cro/C1-type_HTH"/>
</dbReference>
<sequence>MKWREICLAAGWYVSIKSGHFSLNKDFCEFFPLVIVWHKVYFSQNTFIKVNRVTSMLGQRIHQARLAADLTLEALGQQLEVSKAAIQKYEKGKATPDSSKLLKIAKACGVRTEYFFRKSTVTLSNIEFRKHSTFGKKRSDAIQIRITEMIEKRVELLNAFPELPIPHFAVPGCVPRQIEDLDEIEGIAENVRHAWELGLNPIADLTAELEPLGLLVMAVDVEHKAFSGMTATAMTVDGQYYPVIVVSSRWPGDRQRFTLAHELAHVLFAGRLTDGVNEEKACDRFAGAFLAPRESVVKELGSQRKRLEPQELYHLKHEYGLSMAGWVMRAFQCGVIHDGLREATMRMFSARGWRTNEPGEVLPNEAPSLFEQLVYRALAEDLISEAKAAELLGIPRMRFYRERLMESADAVTHQ</sequence>
<dbReference type="GO" id="GO:0003677">
    <property type="term" value="F:DNA binding"/>
    <property type="evidence" value="ECO:0007669"/>
    <property type="project" value="UniProtKB-KW"/>
</dbReference>
<organism evidence="3 4">
    <name type="scientific">Vreelandella titanicae BH1</name>
    <dbReference type="NCBI Taxonomy" id="1204738"/>
    <lineage>
        <taxon>Bacteria</taxon>
        <taxon>Pseudomonadati</taxon>
        <taxon>Pseudomonadota</taxon>
        <taxon>Gammaproteobacteria</taxon>
        <taxon>Oceanospirillales</taxon>
        <taxon>Halomonadaceae</taxon>
        <taxon>Vreelandella</taxon>
    </lineage>
</organism>
<dbReference type="PATRIC" id="fig|1204738.3.peg.1561"/>